<evidence type="ECO:0000256" key="6">
    <source>
        <dbReference type="ARBA" id="ARBA00038076"/>
    </source>
</evidence>
<name>A0ABP9QFS6_9PSEU</name>
<feature type="transmembrane region" description="Helical" evidence="7">
    <location>
        <begin position="294"/>
        <end position="315"/>
    </location>
</feature>
<reference evidence="11" key="1">
    <citation type="journal article" date="2019" name="Int. J. Syst. Evol. Microbiol.">
        <title>The Global Catalogue of Microorganisms (GCM) 10K type strain sequencing project: providing services to taxonomists for standard genome sequencing and annotation.</title>
        <authorList>
            <consortium name="The Broad Institute Genomics Platform"/>
            <consortium name="The Broad Institute Genome Sequencing Center for Infectious Disease"/>
            <person name="Wu L."/>
            <person name="Ma J."/>
        </authorList>
    </citation>
    <scope>NUCLEOTIDE SEQUENCE [LARGE SCALE GENOMIC DNA]</scope>
    <source>
        <strain evidence="11">JCM 18303</strain>
    </source>
</reference>
<evidence type="ECO:0000256" key="5">
    <source>
        <dbReference type="ARBA" id="ARBA00023136"/>
    </source>
</evidence>
<dbReference type="RefSeq" id="WP_185066039.1">
    <property type="nucleotide sequence ID" value="NZ_BAABJP010000022.1"/>
</dbReference>
<evidence type="ECO:0000256" key="1">
    <source>
        <dbReference type="ARBA" id="ARBA00004651"/>
    </source>
</evidence>
<evidence type="ECO:0000259" key="9">
    <source>
        <dbReference type="Pfam" id="PF12704"/>
    </source>
</evidence>
<dbReference type="Pfam" id="PF12704">
    <property type="entry name" value="MacB_PCD"/>
    <property type="match status" value="1"/>
</dbReference>
<feature type="transmembrane region" description="Helical" evidence="7">
    <location>
        <begin position="21"/>
        <end position="41"/>
    </location>
</feature>
<dbReference type="InterPro" id="IPR050250">
    <property type="entry name" value="Macrolide_Exporter_MacB"/>
</dbReference>
<sequence length="427" mass="43991">MILRDVLAIAWASLRSYRLRSILTMLGLVIGVAAVIFLTSLGQGVSGAVNTAVEPVANSITVVPKLAPVPGGPPARPLTDGDVAAIGRIPQVAELVPSVTGATTGAAGQTNRAMTVTTPNVQFLSAQIDGTSANYLAAQQRTLVAGRFFTPDEDRAGAKVAVLGTMADRTLFGPDPHAALNHVVRVNNSLFKVIGVLQSYGAANDSVLIMPLKAVRAGVYGANFGAGADQVSHLTVKATSTSAVSAAETAIYQVLRERHHVIEPRYDDFQVQDLGSRVKTFTGLITLVTNAVPAVAAISLLVGGIGVLNIMLVSVTDRTREIGTRKAVGARDSAILSQFIMEAITLAALGGLIGVAVSVAGIVALEQALAAAGGVAASGPLSSFHPVLSIWPIAGAFGICLTIGLVAGSYPAWRAARLKPVEALRFE</sequence>
<evidence type="ECO:0000313" key="10">
    <source>
        <dbReference type="EMBL" id="GAA5161148.1"/>
    </source>
</evidence>
<keyword evidence="2" id="KW-1003">Cell membrane</keyword>
<dbReference type="InterPro" id="IPR003838">
    <property type="entry name" value="ABC3_permease_C"/>
</dbReference>
<accession>A0ABP9QFS6</accession>
<keyword evidence="4 7" id="KW-1133">Transmembrane helix</keyword>
<feature type="domain" description="MacB-like periplasmic core" evidence="9">
    <location>
        <begin position="21"/>
        <end position="251"/>
    </location>
</feature>
<keyword evidence="11" id="KW-1185">Reference proteome</keyword>
<dbReference type="PANTHER" id="PTHR30572:SF4">
    <property type="entry name" value="ABC TRANSPORTER PERMEASE YTRF"/>
    <property type="match status" value="1"/>
</dbReference>
<dbReference type="Pfam" id="PF02687">
    <property type="entry name" value="FtsX"/>
    <property type="match status" value="1"/>
</dbReference>
<evidence type="ECO:0000256" key="3">
    <source>
        <dbReference type="ARBA" id="ARBA00022692"/>
    </source>
</evidence>
<gene>
    <name evidence="10" type="ORF">GCM10023321_44920</name>
</gene>
<dbReference type="InterPro" id="IPR025857">
    <property type="entry name" value="MacB_PCD"/>
</dbReference>
<dbReference type="PANTHER" id="PTHR30572">
    <property type="entry name" value="MEMBRANE COMPONENT OF TRANSPORTER-RELATED"/>
    <property type="match status" value="1"/>
</dbReference>
<feature type="transmembrane region" description="Helical" evidence="7">
    <location>
        <begin position="336"/>
        <end position="365"/>
    </location>
</feature>
<evidence type="ECO:0000256" key="7">
    <source>
        <dbReference type="SAM" id="Phobius"/>
    </source>
</evidence>
<protein>
    <submittedName>
        <fullName evidence="10">ABC transporter permease</fullName>
    </submittedName>
</protein>
<evidence type="ECO:0000313" key="11">
    <source>
        <dbReference type="Proteomes" id="UP001428817"/>
    </source>
</evidence>
<feature type="transmembrane region" description="Helical" evidence="7">
    <location>
        <begin position="390"/>
        <end position="410"/>
    </location>
</feature>
<evidence type="ECO:0000256" key="4">
    <source>
        <dbReference type="ARBA" id="ARBA00022989"/>
    </source>
</evidence>
<feature type="domain" description="ABC3 transporter permease C-terminal" evidence="8">
    <location>
        <begin position="295"/>
        <end position="420"/>
    </location>
</feature>
<evidence type="ECO:0000259" key="8">
    <source>
        <dbReference type="Pfam" id="PF02687"/>
    </source>
</evidence>
<evidence type="ECO:0000256" key="2">
    <source>
        <dbReference type="ARBA" id="ARBA00022475"/>
    </source>
</evidence>
<comment type="caution">
    <text evidence="10">The sequence shown here is derived from an EMBL/GenBank/DDBJ whole genome shotgun (WGS) entry which is preliminary data.</text>
</comment>
<proteinExistence type="inferred from homology"/>
<dbReference type="Proteomes" id="UP001428817">
    <property type="component" value="Unassembled WGS sequence"/>
</dbReference>
<keyword evidence="5 7" id="KW-0472">Membrane</keyword>
<comment type="similarity">
    <text evidence="6">Belongs to the ABC-4 integral membrane protein family.</text>
</comment>
<dbReference type="EMBL" id="BAABJP010000022">
    <property type="protein sequence ID" value="GAA5161148.1"/>
    <property type="molecule type" value="Genomic_DNA"/>
</dbReference>
<comment type="subcellular location">
    <subcellularLocation>
        <location evidence="1">Cell membrane</location>
        <topology evidence="1">Multi-pass membrane protein</topology>
    </subcellularLocation>
</comment>
<keyword evidence="3 7" id="KW-0812">Transmembrane</keyword>
<organism evidence="10 11">
    <name type="scientific">Pseudonocardia eucalypti</name>
    <dbReference type="NCBI Taxonomy" id="648755"/>
    <lineage>
        <taxon>Bacteria</taxon>
        <taxon>Bacillati</taxon>
        <taxon>Actinomycetota</taxon>
        <taxon>Actinomycetes</taxon>
        <taxon>Pseudonocardiales</taxon>
        <taxon>Pseudonocardiaceae</taxon>
        <taxon>Pseudonocardia</taxon>
    </lineage>
</organism>